<comment type="caution">
    <text evidence="2">The sequence shown here is derived from an EMBL/GenBank/DDBJ whole genome shotgun (WGS) entry which is preliminary data.</text>
</comment>
<dbReference type="Proteomes" id="UP000281084">
    <property type="component" value="Unassembled WGS sequence"/>
</dbReference>
<dbReference type="EMBL" id="RCHD01000002">
    <property type="protein sequence ID" value="RLL38872.1"/>
    <property type="molecule type" value="Genomic_DNA"/>
</dbReference>
<evidence type="ECO:0000313" key="7">
    <source>
        <dbReference type="Proteomes" id="UP000281084"/>
    </source>
</evidence>
<keyword evidence="1" id="KW-0472">Membrane</keyword>
<dbReference type="EMBL" id="RCHE01000004">
    <property type="protein sequence ID" value="RLL49321.1"/>
    <property type="molecule type" value="Genomic_DNA"/>
</dbReference>
<dbReference type="AlphaFoldDB" id="A0A3A8G424"/>
<proteinExistence type="predicted"/>
<dbReference type="Proteomes" id="UP000267166">
    <property type="component" value="Unassembled WGS sequence"/>
</dbReference>
<evidence type="ECO:0000256" key="1">
    <source>
        <dbReference type="SAM" id="Phobius"/>
    </source>
</evidence>
<evidence type="ECO:0000313" key="2">
    <source>
        <dbReference type="EMBL" id="RKG53882.1"/>
    </source>
</evidence>
<dbReference type="EMBL" id="RAXZ01000005">
    <property type="protein sequence ID" value="RKG53882.1"/>
    <property type="molecule type" value="Genomic_DNA"/>
</dbReference>
<evidence type="ECO:0000313" key="5">
    <source>
        <dbReference type="Proteomes" id="UP000267166"/>
    </source>
</evidence>
<keyword evidence="6" id="KW-1185">Reference proteome</keyword>
<reference evidence="2 7" key="2">
    <citation type="submission" date="2018-09" db="EMBL/GenBank/DDBJ databases">
        <title>The draft genome of Acinetobacter spp. strains.</title>
        <authorList>
            <person name="Qin J."/>
            <person name="Feng Y."/>
            <person name="Zong Z."/>
        </authorList>
    </citation>
    <scope>NUCLEOTIDE SEQUENCE [LARGE SCALE GENOMIC DNA]</scope>
    <source>
        <strain evidence="2 7">WCHAc060002</strain>
    </source>
</reference>
<feature type="transmembrane region" description="Helical" evidence="1">
    <location>
        <begin position="21"/>
        <end position="39"/>
    </location>
</feature>
<accession>A0A3A8G424</accession>
<organism evidence="2 7">
    <name type="scientific">Acinetobacter cumulans</name>
    <dbReference type="NCBI Taxonomy" id="2136182"/>
    <lineage>
        <taxon>Bacteria</taxon>
        <taxon>Pseudomonadati</taxon>
        <taxon>Pseudomonadota</taxon>
        <taxon>Gammaproteobacteria</taxon>
        <taxon>Moraxellales</taxon>
        <taxon>Moraxellaceae</taxon>
        <taxon>Acinetobacter</taxon>
    </lineage>
</organism>
<dbReference type="Proteomes" id="UP000273105">
    <property type="component" value="Unassembled WGS sequence"/>
</dbReference>
<evidence type="ECO:0000313" key="3">
    <source>
        <dbReference type="EMBL" id="RLL38872.1"/>
    </source>
</evidence>
<protein>
    <submittedName>
        <fullName evidence="2">Uncharacterized protein</fullName>
    </submittedName>
</protein>
<sequence>MDGLSTKDEIKSEESSMQSPLMLAVCCSLLSMSYSPMIYAEDLVQAESSATVLTVALMIMLALSVYVVIRIRSTIRYHLDKPAK</sequence>
<name>A0A3A8G424_9GAMM</name>
<evidence type="ECO:0000313" key="6">
    <source>
        <dbReference type="Proteomes" id="UP000273105"/>
    </source>
</evidence>
<gene>
    <name evidence="2" type="ORF">D7V64_05570</name>
    <name evidence="4" type="ORF">D9K79_03185</name>
    <name evidence="3" type="ORF">D9K80_01695</name>
</gene>
<feature type="transmembrane region" description="Helical" evidence="1">
    <location>
        <begin position="51"/>
        <end position="69"/>
    </location>
</feature>
<accession>A0A498D532</accession>
<keyword evidence="1" id="KW-1133">Transmembrane helix</keyword>
<keyword evidence="1" id="KW-0812">Transmembrane</keyword>
<evidence type="ECO:0000313" key="4">
    <source>
        <dbReference type="EMBL" id="RLL49321.1"/>
    </source>
</evidence>
<reference evidence="5 6" key="1">
    <citation type="submission" date="2018-09" db="EMBL/GenBank/DDBJ databases">
        <title>The draft genome of Acinetobacter sp. strains.</title>
        <authorList>
            <person name="Qin J."/>
            <person name="Feng Y."/>
            <person name="Zong Z."/>
        </authorList>
    </citation>
    <scope>NUCLEOTIDE SEQUENCE [LARGE SCALE GENOMIC DNA]</scope>
    <source>
        <strain evidence="4 6">WCHAc060001</strain>
        <strain evidence="3 5">WCHAc060003</strain>
    </source>
</reference>